<dbReference type="EMBL" id="QURL01000004">
    <property type="protein sequence ID" value="RFC63719.1"/>
    <property type="molecule type" value="Genomic_DNA"/>
</dbReference>
<dbReference type="AlphaFoldDB" id="A0A371X3D8"/>
<dbReference type="RefSeq" id="WP_116683448.1">
    <property type="nucleotide sequence ID" value="NZ_QURL01000004.1"/>
</dbReference>
<evidence type="ECO:0000313" key="3">
    <source>
        <dbReference type="EMBL" id="RFC63719.1"/>
    </source>
</evidence>
<keyword evidence="2" id="KW-1133">Transmembrane helix</keyword>
<sequence>MAESSEKTAPLSGTRRLADAVRAAKIAAAQRSDVVVDIREADRARLEMLAEELGPIASEVGDDDLFDFVLTGGMTSRYWIDGTAHVMMARDRRTYRFVREMRLGRVTLAESTEPRKIADHVTTYVAERIVERDRAFALDDGVSERTRDPARQNTHPERGIDPLPASDLTSPIVDRPDRGGSRFVTGLVWFLLGIVAGAGVPLLISYLFLI</sequence>
<feature type="compositionally biased region" description="Basic and acidic residues" evidence="1">
    <location>
        <begin position="141"/>
        <end position="160"/>
    </location>
</feature>
<keyword evidence="2" id="KW-0472">Membrane</keyword>
<dbReference type="OrthoDB" id="9808451at2"/>
<dbReference type="Proteomes" id="UP000264310">
    <property type="component" value="Unassembled WGS sequence"/>
</dbReference>
<feature type="transmembrane region" description="Helical" evidence="2">
    <location>
        <begin position="187"/>
        <end position="209"/>
    </location>
</feature>
<name>A0A371X3D8_9HYPH</name>
<reference evidence="3 4" key="1">
    <citation type="submission" date="2018-08" db="EMBL/GenBank/DDBJ databases">
        <title>Fulvimarina sp. 85, whole genome shotgun sequence.</title>
        <authorList>
            <person name="Tuo L."/>
        </authorList>
    </citation>
    <scope>NUCLEOTIDE SEQUENCE [LARGE SCALE GENOMIC DNA]</scope>
    <source>
        <strain evidence="3 4">85</strain>
    </source>
</reference>
<proteinExistence type="predicted"/>
<keyword evidence="4" id="KW-1185">Reference proteome</keyword>
<evidence type="ECO:0000313" key="4">
    <source>
        <dbReference type="Proteomes" id="UP000264310"/>
    </source>
</evidence>
<gene>
    <name evidence="3" type="ORF">DYI37_12025</name>
</gene>
<evidence type="ECO:0000256" key="2">
    <source>
        <dbReference type="SAM" id="Phobius"/>
    </source>
</evidence>
<comment type="caution">
    <text evidence="3">The sequence shown here is derived from an EMBL/GenBank/DDBJ whole genome shotgun (WGS) entry which is preliminary data.</text>
</comment>
<organism evidence="3 4">
    <name type="scientific">Fulvimarina endophytica</name>
    <dbReference type="NCBI Taxonomy" id="2293836"/>
    <lineage>
        <taxon>Bacteria</taxon>
        <taxon>Pseudomonadati</taxon>
        <taxon>Pseudomonadota</taxon>
        <taxon>Alphaproteobacteria</taxon>
        <taxon>Hyphomicrobiales</taxon>
        <taxon>Aurantimonadaceae</taxon>
        <taxon>Fulvimarina</taxon>
    </lineage>
</organism>
<protein>
    <submittedName>
        <fullName evidence="3">Uncharacterized protein</fullName>
    </submittedName>
</protein>
<evidence type="ECO:0000256" key="1">
    <source>
        <dbReference type="SAM" id="MobiDB-lite"/>
    </source>
</evidence>
<feature type="region of interest" description="Disordered" evidence="1">
    <location>
        <begin position="141"/>
        <end position="171"/>
    </location>
</feature>
<accession>A0A371X3D8</accession>
<keyword evidence="2" id="KW-0812">Transmembrane</keyword>